<feature type="domain" description="EGF-like" evidence="3">
    <location>
        <begin position="132"/>
        <end position="170"/>
    </location>
</feature>
<dbReference type="PROSITE" id="PS01186">
    <property type="entry name" value="EGF_2"/>
    <property type="match status" value="5"/>
</dbReference>
<dbReference type="InterPro" id="IPR000742">
    <property type="entry name" value="EGF"/>
</dbReference>
<protein>
    <recommendedName>
        <fullName evidence="3">EGF-like domain-containing protein</fullName>
    </recommendedName>
</protein>
<dbReference type="Pfam" id="PF00008">
    <property type="entry name" value="EGF"/>
    <property type="match status" value="1"/>
</dbReference>
<dbReference type="Proteomes" id="UP000001307">
    <property type="component" value="Unassembled WGS sequence"/>
</dbReference>
<organism evidence="4">
    <name type="scientific">Oikopleura dioica</name>
    <name type="common">Tunicate</name>
    <dbReference type="NCBI Taxonomy" id="34765"/>
    <lineage>
        <taxon>Eukaryota</taxon>
        <taxon>Metazoa</taxon>
        <taxon>Chordata</taxon>
        <taxon>Tunicata</taxon>
        <taxon>Appendicularia</taxon>
        <taxon>Copelata</taxon>
        <taxon>Oikopleuridae</taxon>
        <taxon>Oikopleura</taxon>
    </lineage>
</organism>
<keyword evidence="2" id="KW-0732">Signal</keyword>
<feature type="disulfide bond" evidence="1">
    <location>
        <begin position="318"/>
        <end position="327"/>
    </location>
</feature>
<evidence type="ECO:0000313" key="4">
    <source>
        <dbReference type="EMBL" id="CBY19440.1"/>
    </source>
</evidence>
<comment type="caution">
    <text evidence="1">Lacks conserved residue(s) required for the propagation of feature annotation.</text>
</comment>
<evidence type="ECO:0000259" key="3">
    <source>
        <dbReference type="PROSITE" id="PS50026"/>
    </source>
</evidence>
<dbReference type="PROSITE" id="PS50026">
    <property type="entry name" value="EGF_3"/>
    <property type="match status" value="5"/>
</dbReference>
<feature type="signal peptide" evidence="2">
    <location>
        <begin position="1"/>
        <end position="15"/>
    </location>
</feature>
<dbReference type="PROSITE" id="PS00022">
    <property type="entry name" value="EGF_1"/>
    <property type="match status" value="7"/>
</dbReference>
<dbReference type="PANTHER" id="PTHR24033:SF235">
    <property type="entry name" value="PROLINE-RICH PROTEIN 36-LIKE ISOFORM X1"/>
    <property type="match status" value="1"/>
</dbReference>
<dbReference type="PANTHER" id="PTHR24033">
    <property type="entry name" value="EGF-LIKE DOMAIN-CONTAINING PROTEIN"/>
    <property type="match status" value="1"/>
</dbReference>
<keyword evidence="5" id="KW-1185">Reference proteome</keyword>
<keyword evidence="1" id="KW-1015">Disulfide bond</keyword>
<dbReference type="InParanoid" id="E4XE50"/>
<dbReference type="SMART" id="SM00181">
    <property type="entry name" value="EGF"/>
    <property type="match status" value="7"/>
</dbReference>
<reference evidence="4" key="1">
    <citation type="journal article" date="2010" name="Science">
        <title>Plasticity of animal genome architecture unmasked by rapid evolution of a pelagic tunicate.</title>
        <authorList>
            <person name="Denoeud F."/>
            <person name="Henriet S."/>
            <person name="Mungpakdee S."/>
            <person name="Aury J.M."/>
            <person name="Da Silva C."/>
            <person name="Brinkmann H."/>
            <person name="Mikhaleva J."/>
            <person name="Olsen L.C."/>
            <person name="Jubin C."/>
            <person name="Canestro C."/>
            <person name="Bouquet J.M."/>
            <person name="Danks G."/>
            <person name="Poulain J."/>
            <person name="Campsteijn C."/>
            <person name="Adamski M."/>
            <person name="Cross I."/>
            <person name="Yadetie F."/>
            <person name="Muffato M."/>
            <person name="Louis A."/>
            <person name="Butcher S."/>
            <person name="Tsagkogeorga G."/>
            <person name="Konrad A."/>
            <person name="Singh S."/>
            <person name="Jensen M.F."/>
            <person name="Cong E.H."/>
            <person name="Eikeseth-Otteraa H."/>
            <person name="Noel B."/>
            <person name="Anthouard V."/>
            <person name="Porcel B.M."/>
            <person name="Kachouri-Lafond R."/>
            <person name="Nishino A."/>
            <person name="Ugolini M."/>
            <person name="Chourrout P."/>
            <person name="Nishida H."/>
            <person name="Aasland R."/>
            <person name="Huzurbazar S."/>
            <person name="Westhof E."/>
            <person name="Delsuc F."/>
            <person name="Lehrach H."/>
            <person name="Reinhardt R."/>
            <person name="Weissenbach J."/>
            <person name="Roy S.W."/>
            <person name="Artiguenave F."/>
            <person name="Postlethwait J.H."/>
            <person name="Manak J.R."/>
            <person name="Thompson E.M."/>
            <person name="Jaillon O."/>
            <person name="Du Pasquier L."/>
            <person name="Boudinot P."/>
            <person name="Liberles D.A."/>
            <person name="Volff J.N."/>
            <person name="Philippe H."/>
            <person name="Lenhard B."/>
            <person name="Roest Crollius H."/>
            <person name="Wincker P."/>
            <person name="Chourrout D."/>
        </authorList>
    </citation>
    <scope>NUCLEOTIDE SEQUENCE [LARGE SCALE GENOMIC DNA]</scope>
</reference>
<feature type="domain" description="EGF-like" evidence="3">
    <location>
        <begin position="176"/>
        <end position="215"/>
    </location>
</feature>
<feature type="disulfide bond" evidence="1">
    <location>
        <begin position="205"/>
        <end position="214"/>
    </location>
</feature>
<feature type="disulfide bond" evidence="1">
    <location>
        <begin position="114"/>
        <end position="123"/>
    </location>
</feature>
<dbReference type="EMBL" id="FN653040">
    <property type="protein sequence ID" value="CBY19440.1"/>
    <property type="molecule type" value="Genomic_DNA"/>
</dbReference>
<feature type="disulfide bond" evidence="1">
    <location>
        <begin position="248"/>
        <end position="257"/>
    </location>
</feature>
<proteinExistence type="predicted"/>
<feature type="domain" description="EGF-like" evidence="3">
    <location>
        <begin position="220"/>
        <end position="258"/>
    </location>
</feature>
<feature type="domain" description="EGF-like" evidence="3">
    <location>
        <begin position="292"/>
        <end position="328"/>
    </location>
</feature>
<dbReference type="InterPro" id="IPR051830">
    <property type="entry name" value="NOTCH_homolog"/>
</dbReference>
<evidence type="ECO:0000256" key="2">
    <source>
        <dbReference type="SAM" id="SignalP"/>
    </source>
</evidence>
<feature type="domain" description="EGF-like" evidence="3">
    <location>
        <begin position="86"/>
        <end position="124"/>
    </location>
</feature>
<evidence type="ECO:0000256" key="1">
    <source>
        <dbReference type="PROSITE-ProRule" id="PRU00076"/>
    </source>
</evidence>
<dbReference type="AlphaFoldDB" id="E4XE50"/>
<evidence type="ECO:0000313" key="5">
    <source>
        <dbReference type="Proteomes" id="UP000001307"/>
    </source>
</evidence>
<name>E4XE50_OIKDI</name>
<dbReference type="Gene3D" id="2.10.25.10">
    <property type="entry name" value="Laminin"/>
    <property type="match status" value="4"/>
</dbReference>
<feature type="disulfide bond" evidence="1">
    <location>
        <begin position="186"/>
        <end position="203"/>
    </location>
</feature>
<dbReference type="SUPFAM" id="SSF57196">
    <property type="entry name" value="EGF/Laminin"/>
    <property type="match status" value="1"/>
</dbReference>
<dbReference type="OrthoDB" id="442731at2759"/>
<feature type="chain" id="PRO_5012497411" description="EGF-like domain-containing protein" evidence="2">
    <location>
        <begin position="16"/>
        <end position="725"/>
    </location>
</feature>
<accession>E4XE50</accession>
<feature type="disulfide bond" evidence="1">
    <location>
        <begin position="160"/>
        <end position="169"/>
    </location>
</feature>
<keyword evidence="1" id="KW-0245">EGF-like domain</keyword>
<dbReference type="Pfam" id="PF23106">
    <property type="entry name" value="EGF_Teneurin"/>
    <property type="match status" value="1"/>
</dbReference>
<sequence>MTRAWFLAVLAGVDASLSGRAFAVQDVCMSCDPQTNFYNECVTCLASSNNCWSYNDAAELYACIPIAGTSQQPTPTPTVSPTVNSVGDVCDRLEWCNDNGLCAETSPTTGLCICNDDYEGETCSQRKSSGNLAISCGDLNNCNNHGRCFSPSAADPYCDCNVGWEGRSCHIPVSDTTVECSDLNWCSGHGRCIQTEQGKDNYCICDNGWKGNNCAVLYQDYVQCGEDLFCGSHGRCIDNNNRNDFCACDQGWEGTTCSVQERCGSFVCQNGAACLDQRCLCKAGFYGDDCAQYDPCRVTRCYNDGQCSVVNGEAFCSCAPGWKGPYCRTRIPCTKECNRGECKHGANLQYCDCPADVEGVNCEEDCFTACNSQTHDCNMVNRQAVCTPKRKSICDAMRPCQNGCTCTDGDLDGYDYTCSNLQGHFFLGKRCNYDEPQLSCTSDHITVTVTNDILLRNIFSSEAKFCTGLDANPLIFTDAGSHSTLRVARKDFSKIAAPVVDAGVLTFESTVKSMRYYESSPDSPVVTTIFKFECNFGVDLTPATITPLEWPRIEVDSDQATFQVEMKFFSVDARAGINRRARTSPILLIQEEIFVNLEPTANTFAKFPAIGSQTGIRVKNCDLVGSSQRTTIIEDGVAISNEHAHASFSTYQPDSGVEFSLIVLNTELRDSTLECTASLCTGDACNHSARVGRAAKDGAGLFNIAIGPFMIADLSTGTQSALSAL</sequence>
<gene>
    <name evidence="4" type="ORF">GSOID_T00008454001</name>
</gene>